<protein>
    <recommendedName>
        <fullName evidence="10">DNA topoisomerase 1</fullName>
        <ecNumber evidence="10">5.6.2.1</ecNumber>
    </recommendedName>
    <alternativeName>
        <fullName evidence="10">DNA topoisomerase I</fullName>
    </alternativeName>
</protein>
<evidence type="ECO:0000256" key="8">
    <source>
        <dbReference type="ARBA" id="ARBA00023125"/>
    </source>
</evidence>
<keyword evidence="3" id="KW-0479">Metal-binding</keyword>
<evidence type="ECO:0000256" key="3">
    <source>
        <dbReference type="ARBA" id="ARBA00022723"/>
    </source>
</evidence>
<evidence type="ECO:0000313" key="14">
    <source>
        <dbReference type="Proteomes" id="UP001651880"/>
    </source>
</evidence>
<keyword evidence="8 10" id="KW-0238">DNA-binding</keyword>
<dbReference type="InterPro" id="IPR013824">
    <property type="entry name" value="Topo_IA_cen_sub1"/>
</dbReference>
<comment type="caution">
    <text evidence="13">The sequence shown here is derived from an EMBL/GenBank/DDBJ whole genome shotgun (WGS) entry which is preliminary data.</text>
</comment>
<feature type="site" description="Interaction with DNA" evidence="10">
    <location>
        <position position="155"/>
    </location>
</feature>
<dbReference type="Gene3D" id="1.10.460.10">
    <property type="entry name" value="Topoisomerase I, domain 2"/>
    <property type="match status" value="1"/>
</dbReference>
<sequence>MKTSLVIVESPAKVKTIKKFLSSGYKVEATMGHIRDLPKSQLGIDIEKGFEPKYITIRGKGQTLDRLKKEAKGCDKIYLATDPDREGEAISWHLSKILDIDPKDNCRIEFNEITKTAVQTAIKKPRSINMDLVDAQQARRVLDRLVGYKISPLLWKKVKKGLSAGRVQSVAVRLIYDREEEIRAFVSKEYWDLNAKLLDNKSKKTIDAKFYGNNESKIEIGSEAEMKELLKRLEGEDYIVSKIKKGEKRRNAPLPFTTSSLQQEAYRRLGFSTKKTMIVAQQLYEGIDIKAEGTIGLVSYIRTDSTRLSEEAKKDAKDFILDRYGEKYYKKNSAQAKTDKKVQDAHEGIRPTSAFREPNMIKDSLDKDQFKLYNLIWNRFIASQMEPAIYDTVTIDINAGDYLFKATGSNIRFLGFMLVYTEGKDDKEEDKDIILPELSEGQIVKLKKLEPKQHFTEPPQRYTEATLVKVLEEKGIGRPSTYAPIISTILARGYVIKDKKYLVTTELGETVTKLLIDNFKDIVNIEFTANMEKDLDNIADGDQQWVEVIKKFYLPFKKVLELAEETIGKIDIPDEVSDEICELCGRNMVYKMGRYGKFLACPGFPECRNTKPIVESTGVSCPKCDGELIARKTRKGRKFYGCSNYPNCDFTTWDEPTKEICPKCKSHLAKKLNGKQIMYKCMNPNCDYENKIEKKV</sequence>
<dbReference type="CDD" id="cd03363">
    <property type="entry name" value="TOPRIM_TopoIA_TopoI"/>
    <property type="match status" value="1"/>
</dbReference>
<feature type="site" description="Interaction with DNA" evidence="10">
    <location>
        <position position="148"/>
    </location>
</feature>
<evidence type="ECO:0000256" key="2">
    <source>
        <dbReference type="ARBA" id="ARBA00009446"/>
    </source>
</evidence>
<dbReference type="SMART" id="SM00436">
    <property type="entry name" value="TOP1Bc"/>
    <property type="match status" value="1"/>
</dbReference>
<dbReference type="NCBIfam" id="TIGR01051">
    <property type="entry name" value="topA_bact"/>
    <property type="match status" value="1"/>
</dbReference>
<dbReference type="Gene3D" id="1.10.290.10">
    <property type="entry name" value="Topoisomerase I, domain 4"/>
    <property type="match status" value="1"/>
</dbReference>
<dbReference type="SUPFAM" id="SSF57783">
    <property type="entry name" value="Zinc beta-ribbon"/>
    <property type="match status" value="2"/>
</dbReference>
<dbReference type="PRINTS" id="PR00417">
    <property type="entry name" value="PRTPISMRASEI"/>
</dbReference>
<dbReference type="SMART" id="SM00493">
    <property type="entry name" value="TOPRIM"/>
    <property type="match status" value="1"/>
</dbReference>
<keyword evidence="14" id="KW-1185">Reference proteome</keyword>
<feature type="site" description="Interaction with DNA" evidence="10">
    <location>
        <position position="143"/>
    </location>
</feature>
<feature type="domain" description="Topo IA-type catalytic" evidence="12">
    <location>
        <begin position="129"/>
        <end position="560"/>
    </location>
</feature>
<dbReference type="PROSITE" id="PS50880">
    <property type="entry name" value="TOPRIM"/>
    <property type="match status" value="1"/>
</dbReference>
<comment type="similarity">
    <text evidence="2 10">Belongs to the type IA topoisomerase family.</text>
</comment>
<organism evidence="13 14">
    <name type="scientific">Lutispora saccharofermentans</name>
    <dbReference type="NCBI Taxonomy" id="3024236"/>
    <lineage>
        <taxon>Bacteria</taxon>
        <taxon>Bacillati</taxon>
        <taxon>Bacillota</taxon>
        <taxon>Clostridia</taxon>
        <taxon>Lutisporales</taxon>
        <taxon>Lutisporaceae</taxon>
        <taxon>Lutispora</taxon>
    </lineage>
</organism>
<keyword evidence="6" id="KW-0460">Magnesium</keyword>
<dbReference type="Proteomes" id="UP001651880">
    <property type="component" value="Unassembled WGS sequence"/>
</dbReference>
<evidence type="ECO:0000256" key="7">
    <source>
        <dbReference type="ARBA" id="ARBA00023029"/>
    </source>
</evidence>
<dbReference type="InterPro" id="IPR023406">
    <property type="entry name" value="Topo_IA_AS"/>
</dbReference>
<dbReference type="GO" id="GO:0003917">
    <property type="term" value="F:DNA topoisomerase type I (single strand cut, ATP-independent) activity"/>
    <property type="evidence" value="ECO:0007669"/>
    <property type="project" value="UniProtKB-EC"/>
</dbReference>
<dbReference type="InterPro" id="IPR000380">
    <property type="entry name" value="Topo_IA"/>
</dbReference>
<feature type="domain" description="Toprim" evidence="11">
    <location>
        <begin position="3"/>
        <end position="114"/>
    </location>
</feature>
<keyword evidence="5" id="KW-0862">Zinc</keyword>
<dbReference type="CDD" id="cd00186">
    <property type="entry name" value="TOP1Ac"/>
    <property type="match status" value="1"/>
</dbReference>
<dbReference type="InterPro" id="IPR003601">
    <property type="entry name" value="Topo_IA_2"/>
</dbReference>
<dbReference type="InterPro" id="IPR003602">
    <property type="entry name" value="Topo_IA_DNA-bd_dom"/>
</dbReference>
<dbReference type="SMART" id="SM00437">
    <property type="entry name" value="TOP1Ac"/>
    <property type="match status" value="1"/>
</dbReference>
<dbReference type="Pfam" id="PF01131">
    <property type="entry name" value="Topoisom_bac"/>
    <property type="match status" value="1"/>
</dbReference>
<dbReference type="Gene3D" id="3.40.50.140">
    <property type="match status" value="1"/>
</dbReference>
<reference evidence="13 14" key="1">
    <citation type="submission" date="2021-10" db="EMBL/GenBank/DDBJ databases">
        <title>Lutispora strain m25 sp. nov., a thermophilic, non-spore-forming bacterium isolated from a lab-scale methanogenic bioreactor digesting anaerobic sludge.</title>
        <authorList>
            <person name="El Houari A."/>
            <person name="Mcdonald J."/>
        </authorList>
    </citation>
    <scope>NUCLEOTIDE SEQUENCE [LARGE SCALE GENOMIC DNA]</scope>
    <source>
        <strain evidence="14">m25</strain>
    </source>
</reference>
<feature type="site" description="Interaction with DNA" evidence="10">
    <location>
        <position position="33"/>
    </location>
</feature>
<dbReference type="Pfam" id="PF01751">
    <property type="entry name" value="Toprim"/>
    <property type="match status" value="1"/>
</dbReference>
<dbReference type="PANTHER" id="PTHR42785">
    <property type="entry name" value="DNA TOPOISOMERASE, TYPE IA, CORE"/>
    <property type="match status" value="1"/>
</dbReference>
<dbReference type="RefSeq" id="WP_255225524.1">
    <property type="nucleotide sequence ID" value="NZ_JAJEKE010000001.1"/>
</dbReference>
<keyword evidence="7 10" id="KW-0799">Topoisomerase</keyword>
<dbReference type="InterPro" id="IPR023405">
    <property type="entry name" value="Topo_IA_core_domain"/>
</dbReference>
<dbReference type="HAMAP" id="MF_00952">
    <property type="entry name" value="Topoisom_1_prok"/>
    <property type="match status" value="1"/>
</dbReference>
<evidence type="ECO:0000313" key="13">
    <source>
        <dbReference type="EMBL" id="MCQ1528012.1"/>
    </source>
</evidence>
<dbReference type="InterPro" id="IPR013497">
    <property type="entry name" value="Topo_IA_cen"/>
</dbReference>
<dbReference type="SUPFAM" id="SSF56712">
    <property type="entry name" value="Prokaryotic type I DNA topoisomerase"/>
    <property type="match status" value="1"/>
</dbReference>
<dbReference type="InterPro" id="IPR028612">
    <property type="entry name" value="Topoisom_1_IA"/>
</dbReference>
<evidence type="ECO:0000256" key="9">
    <source>
        <dbReference type="ARBA" id="ARBA00023235"/>
    </source>
</evidence>
<feature type="site" description="Interaction with DNA" evidence="10">
    <location>
        <position position="140"/>
    </location>
</feature>
<feature type="active site" description="O-(5'-phospho-DNA)-tyrosine intermediate" evidence="10">
    <location>
        <position position="300"/>
    </location>
</feature>
<evidence type="ECO:0000256" key="4">
    <source>
        <dbReference type="ARBA" id="ARBA00022771"/>
    </source>
</evidence>
<evidence type="ECO:0000256" key="6">
    <source>
        <dbReference type="ARBA" id="ARBA00022842"/>
    </source>
</evidence>
<comment type="subunit">
    <text evidence="10">Monomer.</text>
</comment>
<name>A0ABT1N9T5_9FIRM</name>
<evidence type="ECO:0000256" key="5">
    <source>
        <dbReference type="ARBA" id="ARBA00022833"/>
    </source>
</evidence>
<dbReference type="InterPro" id="IPR006171">
    <property type="entry name" value="TOPRIM_dom"/>
</dbReference>
<proteinExistence type="inferred from homology"/>
<dbReference type="PROSITE" id="PS52039">
    <property type="entry name" value="TOPO_IA_2"/>
    <property type="match status" value="1"/>
</dbReference>
<evidence type="ECO:0000259" key="11">
    <source>
        <dbReference type="PROSITE" id="PS50880"/>
    </source>
</evidence>
<feature type="site" description="Interaction with DNA" evidence="10">
    <location>
        <position position="139"/>
    </location>
</feature>
<feature type="site" description="Interaction with DNA" evidence="10">
    <location>
        <position position="492"/>
    </location>
</feature>
<feature type="site" description="Interaction with DNA" evidence="10">
    <location>
        <position position="302"/>
    </location>
</feature>
<keyword evidence="9 10" id="KW-0413">Isomerase</keyword>
<dbReference type="EMBL" id="JAJEKE010000001">
    <property type="protein sequence ID" value="MCQ1528012.1"/>
    <property type="molecule type" value="Genomic_DNA"/>
</dbReference>
<evidence type="ECO:0000256" key="10">
    <source>
        <dbReference type="HAMAP-Rule" id="MF_00952"/>
    </source>
</evidence>
<dbReference type="Gene3D" id="2.70.20.10">
    <property type="entry name" value="Topoisomerase I, domain 3"/>
    <property type="match status" value="1"/>
</dbReference>
<dbReference type="InterPro" id="IPR034149">
    <property type="entry name" value="TOPRIM_TopoI"/>
</dbReference>
<dbReference type="Pfam" id="PF01396">
    <property type="entry name" value="Zn_ribbon_Top1"/>
    <property type="match status" value="3"/>
</dbReference>
<evidence type="ECO:0000259" key="12">
    <source>
        <dbReference type="PROSITE" id="PS52039"/>
    </source>
</evidence>
<dbReference type="PANTHER" id="PTHR42785:SF1">
    <property type="entry name" value="DNA TOPOISOMERASE"/>
    <property type="match status" value="1"/>
</dbReference>
<keyword evidence="4" id="KW-0863">Zinc-finger</keyword>
<evidence type="ECO:0000256" key="1">
    <source>
        <dbReference type="ARBA" id="ARBA00000213"/>
    </source>
</evidence>
<accession>A0ABT1N9T5</accession>
<dbReference type="PROSITE" id="PS00396">
    <property type="entry name" value="TOPO_IA_1"/>
    <property type="match status" value="1"/>
</dbReference>
<dbReference type="InterPro" id="IPR013826">
    <property type="entry name" value="Topo_IA_cen_sub3"/>
</dbReference>
<dbReference type="EC" id="5.6.2.1" evidence="10"/>
<dbReference type="InterPro" id="IPR013825">
    <property type="entry name" value="Topo_IA_cen_sub2"/>
</dbReference>
<dbReference type="InterPro" id="IPR013498">
    <property type="entry name" value="Topo_IA_Znf"/>
</dbReference>
<gene>
    <name evidence="10 13" type="primary">topA</name>
    <name evidence="13" type="ORF">LJD61_00405</name>
</gene>
<dbReference type="InterPro" id="IPR005733">
    <property type="entry name" value="TopoI_bac-type"/>
</dbReference>
<comment type="function">
    <text evidence="10">Releases the supercoiling and torsional tension of DNA, which is introduced during the DNA replication and transcription, by transiently cleaving and rejoining one strand of the DNA duplex. Introduces a single-strand break via transesterification at a target site in duplex DNA. The scissile phosphodiester is attacked by the catalytic tyrosine of the enzyme, resulting in the formation of a DNA-(5'-phosphotyrosyl)-enzyme intermediate and the expulsion of a 3'-OH DNA strand. The free DNA strand then undergoes passage around the unbroken strand, thus removing DNA supercoils. Finally, in the religation step, the DNA 3'-OH attacks the covalent intermediate to expel the active-site tyrosine and restore the DNA phosphodiester backbone.</text>
</comment>
<comment type="catalytic activity">
    <reaction evidence="1 10">
        <text>ATP-independent breakage of single-stranded DNA, followed by passage and rejoining.</text>
        <dbReference type="EC" id="5.6.2.1"/>
    </reaction>
</comment>
<feature type="region of interest" description="Interaction with DNA" evidence="10">
    <location>
        <begin position="163"/>
        <end position="168"/>
    </location>
</feature>
<dbReference type="Gene3D" id="3.30.65.10">
    <property type="entry name" value="Bacterial Topoisomerase I, domain 1"/>
    <property type="match status" value="2"/>
</dbReference>